<dbReference type="PANTHER" id="PTHR21549">
    <property type="entry name" value="MUTATED IN BLADDER CANCER 1"/>
    <property type="match status" value="1"/>
</dbReference>
<evidence type="ECO:0000256" key="1">
    <source>
        <dbReference type="ARBA" id="ARBA00023054"/>
    </source>
</evidence>
<reference evidence="4 5" key="2">
    <citation type="submission" date="2017-04" db="EMBL/GenBank/DDBJ databases">
        <title>CpG methylation of centromeres and impact of large insertions on vertebrate speciation.</title>
        <authorList>
            <person name="Ichikawa K."/>
            <person name="Yoshimura J."/>
            <person name="Morishita S."/>
        </authorList>
    </citation>
    <scope>NUCLEOTIDE SEQUENCE</scope>
    <source>
        <strain evidence="4 5">HSOK</strain>
    </source>
</reference>
<reference evidence="4" key="3">
    <citation type="submission" date="2025-08" db="UniProtKB">
        <authorList>
            <consortium name="Ensembl"/>
        </authorList>
    </citation>
    <scope>IDENTIFICATION</scope>
    <source>
        <strain evidence="4">HSOK</strain>
    </source>
</reference>
<dbReference type="PANTHER" id="PTHR21549:SF0">
    <property type="entry name" value="COILED-COIL DOMAIN-CONTAINING PROTEIN 112"/>
    <property type="match status" value="1"/>
</dbReference>
<name>A0A3P9J463_ORYLA</name>
<accession>A0A3P9J463</accession>
<evidence type="ECO:0000313" key="5">
    <source>
        <dbReference type="Proteomes" id="UP000265200"/>
    </source>
</evidence>
<proteinExistence type="predicted"/>
<dbReference type="Proteomes" id="UP000265200">
    <property type="component" value="Chromosome 9"/>
</dbReference>
<dbReference type="AlphaFoldDB" id="A0A3P9J463"/>
<sequence length="502" mass="59896">MYVNMAVLATCGFDNELFSEEEEPSVQHGCASAACDRVDNSGRKQTIVLFLREAEKNRRLIEKLENESTLKCKKYGLTEVCGNLEEYEDRLEKERNAERASLQKQLMKIQKDVQKFQHHLIDVKPTPELIERLKDIMSDVETSINSLKEEQRSCFEKYLKEEMIVRLEISAYEKKIENWSLPVKSNPKLPSAPITKIKLHNRDLPAEVRAPEDFLQKTGGPYGGWDQCDHQVFLRIWTKHRGQTSYRNKAKLHLPDKTTEEIKRHECWHLELLSLQEKKKKAIQLWKASKRQEHQIRKHSQEETEKAQRAEEEAQILADRHRTTEERKEVARQLEKWREEKKRKEEQKEEQRVAKEIQRRKLEEENFLRQKEVKLALVEQLKIRREMEAVEAKTRREEERREMEERRREAAKVIKQFQERDFRKVEAKLHEKHLREKEEVERQEQIAAKLKEKVNEHISRDPSRLIRPTKGWQERMKHIGPSGGGPLLQMFHRAVPTWRQGL</sequence>
<reference evidence="4" key="4">
    <citation type="submission" date="2025-09" db="UniProtKB">
        <authorList>
            <consortium name="Ensembl"/>
        </authorList>
    </citation>
    <scope>IDENTIFICATION</scope>
    <source>
        <strain evidence="4">HSOK</strain>
    </source>
</reference>
<protein>
    <submittedName>
        <fullName evidence="4">Coiled-coil domain containing 112</fullName>
    </submittedName>
</protein>
<dbReference type="Ensembl" id="ENSORLT00015001702.1">
    <property type="protein sequence ID" value="ENSORLP00015026908.1"/>
    <property type="gene ID" value="ENSORLG00015008739.1"/>
</dbReference>
<evidence type="ECO:0000313" key="4">
    <source>
        <dbReference type="Ensembl" id="ENSORLP00015026908.1"/>
    </source>
</evidence>
<organism evidence="4 5">
    <name type="scientific">Oryzias latipes</name>
    <name type="common">Japanese rice fish</name>
    <name type="synonym">Japanese killifish</name>
    <dbReference type="NCBI Taxonomy" id="8090"/>
    <lineage>
        <taxon>Eukaryota</taxon>
        <taxon>Metazoa</taxon>
        <taxon>Chordata</taxon>
        <taxon>Craniata</taxon>
        <taxon>Vertebrata</taxon>
        <taxon>Euteleostomi</taxon>
        <taxon>Actinopterygii</taxon>
        <taxon>Neopterygii</taxon>
        <taxon>Teleostei</taxon>
        <taxon>Neoteleostei</taxon>
        <taxon>Acanthomorphata</taxon>
        <taxon>Ovalentaria</taxon>
        <taxon>Atherinomorphae</taxon>
        <taxon>Beloniformes</taxon>
        <taxon>Adrianichthyidae</taxon>
        <taxon>Oryziinae</taxon>
        <taxon>Oryzias</taxon>
    </lineage>
</organism>
<evidence type="ECO:0000256" key="3">
    <source>
        <dbReference type="SAM" id="MobiDB-lite"/>
    </source>
</evidence>
<feature type="coiled-coil region" evidence="2">
    <location>
        <begin position="47"/>
        <end position="104"/>
    </location>
</feature>
<keyword evidence="1 2" id="KW-0175">Coiled coil</keyword>
<evidence type="ECO:0000256" key="2">
    <source>
        <dbReference type="SAM" id="Coils"/>
    </source>
</evidence>
<reference key="1">
    <citation type="journal article" date="2007" name="Nature">
        <title>The medaka draft genome and insights into vertebrate genome evolution.</title>
        <authorList>
            <person name="Kasahara M."/>
            <person name="Naruse K."/>
            <person name="Sasaki S."/>
            <person name="Nakatani Y."/>
            <person name="Qu W."/>
            <person name="Ahsan B."/>
            <person name="Yamada T."/>
            <person name="Nagayasu Y."/>
            <person name="Doi K."/>
            <person name="Kasai Y."/>
            <person name="Jindo T."/>
            <person name="Kobayashi D."/>
            <person name="Shimada A."/>
            <person name="Toyoda A."/>
            <person name="Kuroki Y."/>
            <person name="Fujiyama A."/>
            <person name="Sasaki T."/>
            <person name="Shimizu A."/>
            <person name="Asakawa S."/>
            <person name="Shimizu N."/>
            <person name="Hashimoto S."/>
            <person name="Yang J."/>
            <person name="Lee Y."/>
            <person name="Matsushima K."/>
            <person name="Sugano S."/>
            <person name="Sakaizumi M."/>
            <person name="Narita T."/>
            <person name="Ohishi K."/>
            <person name="Haga S."/>
            <person name="Ohta F."/>
            <person name="Nomoto H."/>
            <person name="Nogata K."/>
            <person name="Morishita T."/>
            <person name="Endo T."/>
            <person name="Shin-I T."/>
            <person name="Takeda H."/>
            <person name="Morishita S."/>
            <person name="Kohara Y."/>
        </authorList>
    </citation>
    <scope>NUCLEOTIDE SEQUENCE [LARGE SCALE GENOMIC DNA]</scope>
    <source>
        <strain>Hd-rR</strain>
    </source>
</reference>
<feature type="region of interest" description="Disordered" evidence="3">
    <location>
        <begin position="290"/>
        <end position="313"/>
    </location>
</feature>
<dbReference type="InterPro" id="IPR039902">
    <property type="entry name" value="CCDC148/CCDC112"/>
</dbReference>